<gene>
    <name evidence="5" type="ORF">LPB142_15945</name>
</gene>
<feature type="region of interest" description="Disordered" evidence="3">
    <location>
        <begin position="54"/>
        <end position="79"/>
    </location>
</feature>
<evidence type="ECO:0000313" key="6">
    <source>
        <dbReference type="Proteomes" id="UP000176562"/>
    </source>
</evidence>
<feature type="domain" description="Ribbon-helix-helix protein CopG" evidence="4">
    <location>
        <begin position="5"/>
        <end position="43"/>
    </location>
</feature>
<evidence type="ECO:0000256" key="1">
    <source>
        <dbReference type="ARBA" id="ARBA00008580"/>
    </source>
</evidence>
<proteinExistence type="inferred from homology"/>
<dbReference type="Gene3D" id="6.10.10.120">
    <property type="entry name" value="Antitoxin ParD1-like"/>
    <property type="match status" value="1"/>
</dbReference>
<dbReference type="InterPro" id="IPR010985">
    <property type="entry name" value="Ribbon_hlx_hlx"/>
</dbReference>
<keyword evidence="2" id="KW-1277">Toxin-antitoxin system</keyword>
<keyword evidence="6" id="KW-1185">Reference proteome</keyword>
<dbReference type="InterPro" id="IPR002145">
    <property type="entry name" value="CopG"/>
</dbReference>
<evidence type="ECO:0000256" key="2">
    <source>
        <dbReference type="ARBA" id="ARBA00022649"/>
    </source>
</evidence>
<dbReference type="Proteomes" id="UP000176562">
    <property type="component" value="Chromosome"/>
</dbReference>
<dbReference type="EMBL" id="CP017781">
    <property type="protein sequence ID" value="AOZ70639.1"/>
    <property type="molecule type" value="Genomic_DNA"/>
</dbReference>
<evidence type="ECO:0000313" key="5">
    <source>
        <dbReference type="EMBL" id="AOZ70639.1"/>
    </source>
</evidence>
<dbReference type="RefSeq" id="WP_071166967.1">
    <property type="nucleotide sequence ID" value="NZ_CP017781.1"/>
</dbReference>
<dbReference type="InterPro" id="IPR038296">
    <property type="entry name" value="ParD_sf"/>
</dbReference>
<dbReference type="PANTHER" id="PTHR36582:SF2">
    <property type="entry name" value="ANTITOXIN PARD"/>
    <property type="match status" value="1"/>
</dbReference>
<dbReference type="STRING" id="1850250.LPB142_15945"/>
<organism evidence="5 6">
    <name type="scientific">Rhodobacter xanthinilyticus</name>
    <dbReference type="NCBI Taxonomy" id="1850250"/>
    <lineage>
        <taxon>Bacteria</taxon>
        <taxon>Pseudomonadati</taxon>
        <taxon>Pseudomonadota</taxon>
        <taxon>Alphaproteobacteria</taxon>
        <taxon>Rhodobacterales</taxon>
        <taxon>Rhodobacter group</taxon>
        <taxon>Rhodobacter</taxon>
    </lineage>
</organism>
<dbReference type="SUPFAM" id="SSF47598">
    <property type="entry name" value="Ribbon-helix-helix"/>
    <property type="match status" value="1"/>
</dbReference>
<sequence>MAGKISISITDEHAALLQEAVGSGAYASSSEVVREALREWRARRVVGDLWDAGLASGRAEPGTTMTDIKREARNRRSAS</sequence>
<evidence type="ECO:0000256" key="3">
    <source>
        <dbReference type="SAM" id="MobiDB-lite"/>
    </source>
</evidence>
<dbReference type="PANTHER" id="PTHR36582">
    <property type="entry name" value="ANTITOXIN PARD"/>
    <property type="match status" value="1"/>
</dbReference>
<dbReference type="KEGG" id="rhp:LPB142_15945"/>
<dbReference type="AlphaFoldDB" id="A0A1D9MFV4"/>
<name>A0A1D9MFV4_9RHOB</name>
<reference evidence="5 6" key="1">
    <citation type="submission" date="2016-10" db="EMBL/GenBank/DDBJ databases">
        <title>Rhodobacter sp. LPB0142, isolated from sea water.</title>
        <authorList>
            <person name="Kim E."/>
            <person name="Yi H."/>
        </authorList>
    </citation>
    <scope>NUCLEOTIDE SEQUENCE [LARGE SCALE GENOMIC DNA]</scope>
    <source>
        <strain evidence="5 6">LPB0142</strain>
    </source>
</reference>
<dbReference type="GO" id="GO:0006355">
    <property type="term" value="P:regulation of DNA-templated transcription"/>
    <property type="evidence" value="ECO:0007669"/>
    <property type="project" value="InterPro"/>
</dbReference>
<evidence type="ECO:0000259" key="4">
    <source>
        <dbReference type="Pfam" id="PF01402"/>
    </source>
</evidence>
<dbReference type="CDD" id="cd22231">
    <property type="entry name" value="RHH_NikR_HicB-like"/>
    <property type="match status" value="1"/>
</dbReference>
<dbReference type="Pfam" id="PF01402">
    <property type="entry name" value="RHH_1"/>
    <property type="match status" value="1"/>
</dbReference>
<protein>
    <recommendedName>
        <fullName evidence="4">Ribbon-helix-helix protein CopG domain-containing protein</fullName>
    </recommendedName>
</protein>
<dbReference type="InterPro" id="IPR022789">
    <property type="entry name" value="ParD"/>
</dbReference>
<accession>A0A1D9MFV4</accession>
<comment type="similarity">
    <text evidence="1">Belongs to the ParD antitoxin family.</text>
</comment>